<feature type="transmembrane region" description="Helical" evidence="6">
    <location>
        <begin position="765"/>
        <end position="786"/>
    </location>
</feature>
<feature type="transmembrane region" description="Helical" evidence="6">
    <location>
        <begin position="685"/>
        <end position="707"/>
    </location>
</feature>
<feature type="transmembrane region" description="Helical" evidence="6">
    <location>
        <begin position="739"/>
        <end position="759"/>
    </location>
</feature>
<keyword evidence="5 6" id="KW-0472">Membrane</keyword>
<evidence type="ECO:0000256" key="2">
    <source>
        <dbReference type="ARBA" id="ARBA00022475"/>
    </source>
</evidence>
<feature type="transmembrane region" description="Helical" evidence="6">
    <location>
        <begin position="606"/>
        <end position="629"/>
    </location>
</feature>
<dbReference type="EMBL" id="AP024255">
    <property type="protein sequence ID" value="BCP01745.1"/>
    <property type="molecule type" value="Genomic_DNA"/>
</dbReference>
<feature type="transmembrane region" description="Helical" evidence="6">
    <location>
        <begin position="713"/>
        <end position="732"/>
    </location>
</feature>
<feature type="transmembrane region" description="Helical" evidence="6">
    <location>
        <begin position="635"/>
        <end position="656"/>
    </location>
</feature>
<evidence type="ECO:0000313" key="7">
    <source>
        <dbReference type="EMBL" id="BCP01745.1"/>
    </source>
</evidence>
<dbReference type="Proteomes" id="UP000595205">
    <property type="component" value="Chromosome"/>
</dbReference>
<reference evidence="7 8" key="1">
    <citation type="submission" date="2020-12" db="EMBL/GenBank/DDBJ databases">
        <title>Genome sequence of clinical Mycobacterium intracellulare strains.</title>
        <authorList>
            <person name="Tateishi Y."/>
            <person name="Matsumoto S."/>
            <person name="Fukushima Y."/>
            <person name="Nakajima C."/>
            <person name="Suzuki Y."/>
        </authorList>
    </citation>
    <scope>NUCLEOTIDE SEQUENCE [LARGE SCALE GENOMIC DNA]</scope>
    <source>
        <strain evidence="7 8">M018</strain>
    </source>
</reference>
<dbReference type="PANTHER" id="PTHR39087">
    <property type="entry name" value="UPF0104 MEMBRANE PROTEIN MJ1595"/>
    <property type="match status" value="1"/>
</dbReference>
<gene>
    <name evidence="7" type="ORF">MINTM018_45140</name>
</gene>
<comment type="subcellular location">
    <subcellularLocation>
        <location evidence="1">Cell membrane</location>
        <topology evidence="1">Multi-pass membrane protein</topology>
    </subcellularLocation>
</comment>
<evidence type="ECO:0000256" key="1">
    <source>
        <dbReference type="ARBA" id="ARBA00004651"/>
    </source>
</evidence>
<proteinExistence type="predicted"/>
<dbReference type="GO" id="GO:0005886">
    <property type="term" value="C:plasma membrane"/>
    <property type="evidence" value="ECO:0007669"/>
    <property type="project" value="UniProtKB-SubCell"/>
</dbReference>
<keyword evidence="3 6" id="KW-0812">Transmembrane</keyword>
<dbReference type="RefSeq" id="WP_009957867.1">
    <property type="nucleotide sequence ID" value="NZ_AP024244.1"/>
</dbReference>
<accession>A0A7R7MYD1</accession>
<feature type="transmembrane region" description="Helical" evidence="6">
    <location>
        <begin position="72"/>
        <end position="92"/>
    </location>
</feature>
<evidence type="ECO:0000256" key="5">
    <source>
        <dbReference type="ARBA" id="ARBA00023136"/>
    </source>
</evidence>
<feature type="transmembrane region" description="Helical" evidence="6">
    <location>
        <begin position="25"/>
        <end position="44"/>
    </location>
</feature>
<evidence type="ECO:0000256" key="6">
    <source>
        <dbReference type="SAM" id="Phobius"/>
    </source>
</evidence>
<evidence type="ECO:0000313" key="8">
    <source>
        <dbReference type="Proteomes" id="UP000595205"/>
    </source>
</evidence>
<organism evidence="7 8">
    <name type="scientific">Mycobacterium intracellulare</name>
    <dbReference type="NCBI Taxonomy" id="1767"/>
    <lineage>
        <taxon>Bacteria</taxon>
        <taxon>Bacillati</taxon>
        <taxon>Actinomycetota</taxon>
        <taxon>Actinomycetes</taxon>
        <taxon>Mycobacteriales</taxon>
        <taxon>Mycobacteriaceae</taxon>
        <taxon>Mycobacterium</taxon>
        <taxon>Mycobacterium avium complex (MAC)</taxon>
    </lineage>
</organism>
<keyword evidence="2" id="KW-1003">Cell membrane</keyword>
<dbReference type="PANTHER" id="PTHR39087:SF2">
    <property type="entry name" value="UPF0104 MEMBRANE PROTEIN MJ1595"/>
    <property type="match status" value="1"/>
</dbReference>
<keyword evidence="4 6" id="KW-1133">Transmembrane helix</keyword>
<feature type="transmembrane region" description="Helical" evidence="6">
    <location>
        <begin position="193"/>
        <end position="214"/>
    </location>
</feature>
<dbReference type="Pfam" id="PF03706">
    <property type="entry name" value="LPG_synthase_TM"/>
    <property type="match status" value="1"/>
</dbReference>
<feature type="transmembrane region" description="Helical" evidence="6">
    <location>
        <begin position="526"/>
        <end position="547"/>
    </location>
</feature>
<dbReference type="InterPro" id="IPR022791">
    <property type="entry name" value="L-PG_synthase/AglD"/>
</dbReference>
<feature type="transmembrane region" description="Helical" evidence="6">
    <location>
        <begin position="493"/>
        <end position="514"/>
    </location>
</feature>
<evidence type="ECO:0000256" key="3">
    <source>
        <dbReference type="ARBA" id="ARBA00022692"/>
    </source>
</evidence>
<feature type="transmembrane region" description="Helical" evidence="6">
    <location>
        <begin position="99"/>
        <end position="125"/>
    </location>
</feature>
<protein>
    <submittedName>
        <fullName evidence="7">Integral membrane protein</fullName>
    </submittedName>
</protein>
<dbReference type="AlphaFoldDB" id="A0A7R7MYD1"/>
<feature type="transmembrane region" description="Helical" evidence="6">
    <location>
        <begin position="168"/>
        <end position="187"/>
    </location>
</feature>
<evidence type="ECO:0000256" key="4">
    <source>
        <dbReference type="ARBA" id="ARBA00022989"/>
    </source>
</evidence>
<name>A0A7R7MYD1_MYCIT</name>
<sequence length="792" mass="83837">MRVDGRDIPVSGSLLQPLTRRTNDILRLVLASLFLALVITGSVVTRPQWIALEKSVSQIVGVLSPTQSDVVYLAYGLAIVALPFMILIGLIVAGQWKLLGAYATAGLSAIVLLSISGTGLAAPRWHFDVHDRLSTLPAQLLDDPRWIGMLAAVLTVSGPWLPARWRHWWWTLLWAFVPIHLVISAVVPARSLVGLAVGWVVGALVVLVVGTPALEVPLDAAVRAMAKAGLVVSRLTVVRPAGRGPLILSADGDDDSGRTALVELYGPHQRSGGALRQLWGKLKLRDTETAPLVTSMRRAVEHRALMTIAIGDAGLANTATVALAPLDRGWMLHSHKPARGTPIDRCAATTPVVRLWEALRILNDRQIAHGDLRSQHITVDDGAVLFGSFGSAEYGATDAQLQSDIAQLLVTASALYDPKSAVRAAIEVFGADTILSASRRLTKVAVPRFIRRSVPDAGTVISAARAEVKRQTGADQIKPQTITRFTRSQMIQLVLFGALVYVAYPFISTAPTFFSELKTANWSWALVGLLVSALTYVGAAAALWACADGMVNFWTLSIAQVANTFAATTTPAGVGGLALSTRFLQKSGLSAMRATAAVALQQSVQVIAHIALLVVFSAAAGASMNLSHFVPSATLLYLIAGVALGIIGTFLFVPTLRRWLSTEVRPKLNEVVGDLVKLAREPRRLALILLGCAGTTLGAALALWASIEAFGGGTTFVAVTVVTMVGGTLASAAPTPGGVGAVEAALIGGLAAFGVPAAIGVPSVLLYRMLTCWLPVFVGWPVMRWLTTNEMI</sequence>